<keyword evidence="2" id="KW-0808">Transferase</keyword>
<evidence type="ECO:0000313" key="2">
    <source>
        <dbReference type="EMBL" id="MDO7834055.1"/>
    </source>
</evidence>
<dbReference type="NCBIfam" id="TIGR01444">
    <property type="entry name" value="fkbM_fam"/>
    <property type="match status" value="1"/>
</dbReference>
<evidence type="ECO:0000259" key="1">
    <source>
        <dbReference type="Pfam" id="PF05050"/>
    </source>
</evidence>
<dbReference type="InterPro" id="IPR006342">
    <property type="entry name" value="FkbM_mtfrase"/>
</dbReference>
<dbReference type="PANTHER" id="PTHR34203:SF15">
    <property type="entry name" value="SLL1173 PROTEIN"/>
    <property type="match status" value="1"/>
</dbReference>
<proteinExistence type="predicted"/>
<gene>
    <name evidence="2" type="ORF">Q4610_03265</name>
</gene>
<sequence length="286" mass="31683">MLSSDSTQQSRILGLNDLIRRSREINQTHIRSMGRTVVLDSRTAITRVLGRYKMFVDPSDLAISVHLMFDGFWEMWLTEEMIRLVKPGMVVADVGANLGYFSILMADIVGPAGKVLAYEPNPEMADLMRRSLLVNGLLPQVDIVQSPLTGISGEAVTLYYNREQPGGAFVTTGHRDDHEVGISLFSRRFDDHPDAQRVQFAKIDAEGAEEGIWAGMAMMLAGDSLRTVVMEWCACRYRDPAAFLAAMTAPGFTLSHLDPSSGVTPVSAQAVLADSPYREWLFVLQR</sequence>
<evidence type="ECO:0000313" key="3">
    <source>
        <dbReference type="Proteomes" id="UP001176471"/>
    </source>
</evidence>
<protein>
    <submittedName>
        <fullName evidence="2">FkbM family methyltransferase</fullName>
    </submittedName>
</protein>
<feature type="domain" description="Methyltransferase FkbM" evidence="1">
    <location>
        <begin position="93"/>
        <end position="215"/>
    </location>
</feature>
<organism evidence="2 3">
    <name type="scientific">Sphingobium cyanobacteriorum</name>
    <dbReference type="NCBI Taxonomy" id="3063954"/>
    <lineage>
        <taxon>Bacteria</taxon>
        <taxon>Pseudomonadati</taxon>
        <taxon>Pseudomonadota</taxon>
        <taxon>Alphaproteobacteria</taxon>
        <taxon>Sphingomonadales</taxon>
        <taxon>Sphingomonadaceae</taxon>
        <taxon>Sphingobium</taxon>
    </lineage>
</organism>
<dbReference type="RefSeq" id="WP_304534562.1">
    <property type="nucleotide sequence ID" value="NZ_JAUQOM010000001.1"/>
</dbReference>
<dbReference type="PANTHER" id="PTHR34203">
    <property type="entry name" value="METHYLTRANSFERASE, FKBM FAMILY PROTEIN"/>
    <property type="match status" value="1"/>
</dbReference>
<dbReference type="Gene3D" id="3.40.50.150">
    <property type="entry name" value="Vaccinia Virus protein VP39"/>
    <property type="match status" value="1"/>
</dbReference>
<dbReference type="SUPFAM" id="SSF53335">
    <property type="entry name" value="S-adenosyl-L-methionine-dependent methyltransferases"/>
    <property type="match status" value="1"/>
</dbReference>
<reference evidence="2" key="1">
    <citation type="submission" date="2023-07" db="EMBL/GenBank/DDBJ databases">
        <title>Bacterial whole genome sequence for Sphingobium sp. HBC34.</title>
        <authorList>
            <person name="Le V."/>
            <person name="Ko S.-R."/>
            <person name="Ahn C.-Y."/>
            <person name="Oh H.-M."/>
        </authorList>
    </citation>
    <scope>NUCLEOTIDE SEQUENCE</scope>
    <source>
        <strain evidence="2">HBC34</strain>
    </source>
</reference>
<dbReference type="GO" id="GO:0032259">
    <property type="term" value="P:methylation"/>
    <property type="evidence" value="ECO:0007669"/>
    <property type="project" value="UniProtKB-KW"/>
</dbReference>
<dbReference type="Proteomes" id="UP001176471">
    <property type="component" value="Unassembled WGS sequence"/>
</dbReference>
<dbReference type="Pfam" id="PF05050">
    <property type="entry name" value="Methyltransf_21"/>
    <property type="match status" value="1"/>
</dbReference>
<keyword evidence="3" id="KW-1185">Reference proteome</keyword>
<keyword evidence="2" id="KW-0489">Methyltransferase</keyword>
<name>A0ABT8ZJU3_9SPHN</name>
<dbReference type="CDD" id="cd02440">
    <property type="entry name" value="AdoMet_MTases"/>
    <property type="match status" value="1"/>
</dbReference>
<dbReference type="InterPro" id="IPR052514">
    <property type="entry name" value="SAM-dependent_MTase"/>
</dbReference>
<dbReference type="InterPro" id="IPR029063">
    <property type="entry name" value="SAM-dependent_MTases_sf"/>
</dbReference>
<comment type="caution">
    <text evidence="2">The sequence shown here is derived from an EMBL/GenBank/DDBJ whole genome shotgun (WGS) entry which is preliminary data.</text>
</comment>
<accession>A0ABT8ZJU3</accession>
<dbReference type="EMBL" id="JAUQOM010000001">
    <property type="protein sequence ID" value="MDO7834055.1"/>
    <property type="molecule type" value="Genomic_DNA"/>
</dbReference>
<dbReference type="GO" id="GO:0008168">
    <property type="term" value="F:methyltransferase activity"/>
    <property type="evidence" value="ECO:0007669"/>
    <property type="project" value="UniProtKB-KW"/>
</dbReference>